<feature type="binding site" evidence="7">
    <location>
        <position position="94"/>
    </location>
    <ligand>
        <name>Zn(2+)</name>
        <dbReference type="ChEBI" id="CHEBI:29105"/>
    </ligand>
</feature>
<evidence type="ECO:0000256" key="1">
    <source>
        <dbReference type="ARBA" id="ARBA00007957"/>
    </source>
</evidence>
<keyword evidence="9" id="KW-1185">Reference proteome</keyword>
<evidence type="ECO:0000256" key="2">
    <source>
        <dbReference type="ARBA" id="ARBA00022491"/>
    </source>
</evidence>
<comment type="cofactor">
    <cofactor evidence="7">
        <name>Zn(2+)</name>
        <dbReference type="ChEBI" id="CHEBI:29105"/>
    </cofactor>
    <text evidence="7">Binds 1 zinc ion per subunit.</text>
</comment>
<dbReference type="InterPro" id="IPR036390">
    <property type="entry name" value="WH_DNA-bd_sf"/>
</dbReference>
<evidence type="ECO:0000313" key="9">
    <source>
        <dbReference type="Proteomes" id="UP000035704"/>
    </source>
</evidence>
<evidence type="ECO:0000313" key="8">
    <source>
        <dbReference type="EMBL" id="AKL94472.1"/>
    </source>
</evidence>
<feature type="binding site" evidence="7">
    <location>
        <position position="91"/>
    </location>
    <ligand>
        <name>Zn(2+)</name>
        <dbReference type="ChEBI" id="CHEBI:29105"/>
    </ligand>
</feature>
<dbReference type="PANTHER" id="PTHR33202">
    <property type="entry name" value="ZINC UPTAKE REGULATION PROTEIN"/>
    <property type="match status" value="1"/>
</dbReference>
<dbReference type="CDD" id="cd07153">
    <property type="entry name" value="Fur_like"/>
    <property type="match status" value="1"/>
</dbReference>
<dbReference type="Pfam" id="PF01475">
    <property type="entry name" value="FUR"/>
    <property type="match status" value="1"/>
</dbReference>
<dbReference type="InterPro" id="IPR036388">
    <property type="entry name" value="WH-like_DNA-bd_sf"/>
</dbReference>
<evidence type="ECO:0000256" key="4">
    <source>
        <dbReference type="ARBA" id="ARBA00023015"/>
    </source>
</evidence>
<dbReference type="PATRIC" id="fig|84022.5.peg.2362"/>
<dbReference type="PANTHER" id="PTHR33202:SF8">
    <property type="entry name" value="PEROXIDE-RESPONSIVE REPRESSOR PERR"/>
    <property type="match status" value="1"/>
</dbReference>
<dbReference type="InterPro" id="IPR002481">
    <property type="entry name" value="FUR"/>
</dbReference>
<feature type="binding site" evidence="7">
    <location>
        <position position="134"/>
    </location>
    <ligand>
        <name>Zn(2+)</name>
        <dbReference type="ChEBI" id="CHEBI:29105"/>
    </ligand>
</feature>
<dbReference type="AlphaFoldDB" id="A0A0D8IDC1"/>
<dbReference type="RefSeq" id="WP_044823389.1">
    <property type="nucleotide sequence ID" value="NZ_CP009687.1"/>
</dbReference>
<dbReference type="GO" id="GO:0045892">
    <property type="term" value="P:negative regulation of DNA-templated transcription"/>
    <property type="evidence" value="ECO:0007669"/>
    <property type="project" value="TreeGrafter"/>
</dbReference>
<dbReference type="Gene3D" id="1.10.10.10">
    <property type="entry name" value="Winged helix-like DNA-binding domain superfamily/Winged helix DNA-binding domain"/>
    <property type="match status" value="1"/>
</dbReference>
<keyword evidence="7" id="KW-0479">Metal-binding</keyword>
<dbReference type="STRING" id="84022.CACET_c09650"/>
<dbReference type="Gene3D" id="3.30.1490.190">
    <property type="match status" value="1"/>
</dbReference>
<evidence type="ECO:0000256" key="7">
    <source>
        <dbReference type="PIRSR" id="PIRSR602481-1"/>
    </source>
</evidence>
<reference evidence="8 9" key="1">
    <citation type="submission" date="2014-10" db="EMBL/GenBank/DDBJ databases">
        <title>Genome sequence of Clostridium aceticum DSM 1496.</title>
        <authorList>
            <person name="Poehlein A."/>
            <person name="Schiel-Bengelsdorf B."/>
            <person name="Gottschalk G."/>
            <person name="Duerre P."/>
            <person name="Daniel R."/>
        </authorList>
    </citation>
    <scope>NUCLEOTIDE SEQUENCE [LARGE SCALE GENOMIC DNA]</scope>
    <source>
        <strain evidence="8 9">DSM 1496</strain>
    </source>
</reference>
<dbReference type="OrthoDB" id="8659436at2"/>
<organism evidence="8 9">
    <name type="scientific">Clostridium aceticum</name>
    <dbReference type="NCBI Taxonomy" id="84022"/>
    <lineage>
        <taxon>Bacteria</taxon>
        <taxon>Bacillati</taxon>
        <taxon>Bacillota</taxon>
        <taxon>Clostridia</taxon>
        <taxon>Eubacteriales</taxon>
        <taxon>Clostridiaceae</taxon>
        <taxon>Clostridium</taxon>
    </lineage>
</organism>
<dbReference type="GO" id="GO:0008270">
    <property type="term" value="F:zinc ion binding"/>
    <property type="evidence" value="ECO:0007669"/>
    <property type="project" value="TreeGrafter"/>
</dbReference>
<protein>
    <submittedName>
        <fullName evidence="8">Peroxide-responsive repressor PerR</fullName>
    </submittedName>
</protein>
<dbReference type="GO" id="GO:1900376">
    <property type="term" value="P:regulation of secondary metabolite biosynthetic process"/>
    <property type="evidence" value="ECO:0007669"/>
    <property type="project" value="TreeGrafter"/>
</dbReference>
<feature type="binding site" evidence="7">
    <location>
        <position position="131"/>
    </location>
    <ligand>
        <name>Zn(2+)</name>
        <dbReference type="ChEBI" id="CHEBI:29105"/>
    </ligand>
</feature>
<proteinExistence type="inferred from homology"/>
<comment type="similarity">
    <text evidence="1">Belongs to the Fur family.</text>
</comment>
<keyword evidence="3 7" id="KW-0862">Zinc</keyword>
<evidence type="ECO:0000256" key="6">
    <source>
        <dbReference type="ARBA" id="ARBA00023163"/>
    </source>
</evidence>
<dbReference type="InterPro" id="IPR043135">
    <property type="entry name" value="Fur_C"/>
</dbReference>
<gene>
    <name evidence="8" type="primary">perR</name>
    <name evidence="8" type="ORF">CACET_c09650</name>
</gene>
<keyword evidence="4" id="KW-0805">Transcription regulation</keyword>
<dbReference type="GO" id="GO:0000976">
    <property type="term" value="F:transcription cis-regulatory region binding"/>
    <property type="evidence" value="ECO:0007669"/>
    <property type="project" value="TreeGrafter"/>
</dbReference>
<name>A0A0D8IDC1_9CLOT</name>
<dbReference type="SUPFAM" id="SSF46785">
    <property type="entry name" value="Winged helix' DNA-binding domain"/>
    <property type="match status" value="1"/>
</dbReference>
<sequence length="137" mass="15474">METLVKFLKDNNCKITPQRIAIYQAVKDSEDHPNAEAIYKKLAPAYPTISLATVYKSLELFAGLGLVQVINIGENSFRYDSNTTSHPHVVCNKCQKVEDLENEFFKHLSKRVESLTGYQIDNQHLCFYGVCDACVPS</sequence>
<keyword evidence="5" id="KW-0238">DNA-binding</keyword>
<keyword evidence="6" id="KW-0804">Transcription</keyword>
<accession>A0A0D8IDC1</accession>
<dbReference type="Proteomes" id="UP000035704">
    <property type="component" value="Chromosome"/>
</dbReference>
<dbReference type="GO" id="GO:0003700">
    <property type="term" value="F:DNA-binding transcription factor activity"/>
    <property type="evidence" value="ECO:0007669"/>
    <property type="project" value="InterPro"/>
</dbReference>
<dbReference type="KEGG" id="cace:CACET_c09650"/>
<evidence type="ECO:0000256" key="3">
    <source>
        <dbReference type="ARBA" id="ARBA00022833"/>
    </source>
</evidence>
<dbReference type="EMBL" id="CP009687">
    <property type="protein sequence ID" value="AKL94472.1"/>
    <property type="molecule type" value="Genomic_DNA"/>
</dbReference>
<evidence type="ECO:0000256" key="5">
    <source>
        <dbReference type="ARBA" id="ARBA00023125"/>
    </source>
</evidence>
<keyword evidence="2" id="KW-0678">Repressor</keyword>